<dbReference type="OrthoDB" id="5778525at2759"/>
<sequence>MVLEDAPFTTHEPLLRPLANGGCQLPPIRPSLRALPPTTNMPPLLLSSVSTPSSRSPPKDHHSAIAPYPSNKGGTTNTLPMNPRRHAHIISEQKRRENINAGFDELKGVVPSCTNTTDSKATILKKAAEHIRKLQSQIDQLRQEIGQVDYHQHHNHPAPDIPLNSSALPMLSPSMMAPLWQPKLESYGSDVDLDGAFGPPPGLYGQTGPATAFMARSAGSLRDYSRRREER</sequence>
<dbReference type="PANTHER" id="PTHR15741">
    <property type="entry name" value="BASIC HELIX-LOOP-HELIX ZIP TRANSCRIPTION FACTOR"/>
    <property type="match status" value="1"/>
</dbReference>
<comment type="caution">
    <text evidence="1">The sequence shown here is derived from an EMBL/GenBank/DDBJ whole genome shotgun (WGS) entry which is preliminary data.</text>
</comment>
<dbReference type="InterPro" id="IPR011598">
    <property type="entry name" value="bHLH_dom"/>
</dbReference>
<evidence type="ECO:0000313" key="2">
    <source>
        <dbReference type="Proteomes" id="UP000268093"/>
    </source>
</evidence>
<dbReference type="Proteomes" id="UP000268093">
    <property type="component" value="Unassembled WGS sequence"/>
</dbReference>
<dbReference type="InterPro" id="IPR052207">
    <property type="entry name" value="Max-like/E-box_TFs"/>
</dbReference>
<accession>A0A433DDC5</accession>
<dbReference type="Gene3D" id="4.10.280.10">
    <property type="entry name" value="Helix-loop-helix DNA-binding domain"/>
    <property type="match status" value="1"/>
</dbReference>
<proteinExistence type="predicted"/>
<dbReference type="GO" id="GO:0005634">
    <property type="term" value="C:nucleus"/>
    <property type="evidence" value="ECO:0007669"/>
    <property type="project" value="UniProtKB-SubCell"/>
</dbReference>
<dbReference type="PANTHER" id="PTHR15741:SF27">
    <property type="entry name" value="TRANSCRIPTION FACTOR AP-4"/>
    <property type="match status" value="1"/>
</dbReference>
<protein>
    <submittedName>
        <fullName evidence="1">Myc-type, basic helix-loop-helix domain-containing protein</fullName>
    </submittedName>
</protein>
<dbReference type="PROSITE" id="PS50888">
    <property type="entry name" value="BHLH"/>
    <property type="match status" value="1"/>
</dbReference>
<dbReference type="SMART" id="SM00353">
    <property type="entry name" value="HLH"/>
    <property type="match status" value="1"/>
</dbReference>
<dbReference type="InterPro" id="IPR036638">
    <property type="entry name" value="HLH_DNA-bd_sf"/>
</dbReference>
<dbReference type="CDD" id="cd11405">
    <property type="entry name" value="bHLHzip_MLXIP_like"/>
    <property type="match status" value="1"/>
</dbReference>
<name>A0A433DDC5_9FUNG</name>
<gene>
    <name evidence="1" type="ORF">BC936DRAFT_143900</name>
</gene>
<dbReference type="SUPFAM" id="SSF47459">
    <property type="entry name" value="HLH, helix-loop-helix DNA-binding domain"/>
    <property type="match status" value="1"/>
</dbReference>
<dbReference type="GO" id="GO:0046983">
    <property type="term" value="F:protein dimerization activity"/>
    <property type="evidence" value="ECO:0007669"/>
    <property type="project" value="InterPro"/>
</dbReference>
<reference evidence="1 2" key="1">
    <citation type="journal article" date="2018" name="New Phytol.">
        <title>Phylogenomics of Endogonaceae and evolution of mycorrhizas within Mucoromycota.</title>
        <authorList>
            <person name="Chang Y."/>
            <person name="Desiro A."/>
            <person name="Na H."/>
            <person name="Sandor L."/>
            <person name="Lipzen A."/>
            <person name="Clum A."/>
            <person name="Barry K."/>
            <person name="Grigoriev I.V."/>
            <person name="Martin F.M."/>
            <person name="Stajich J.E."/>
            <person name="Smith M.E."/>
            <person name="Bonito G."/>
            <person name="Spatafora J.W."/>
        </authorList>
    </citation>
    <scope>NUCLEOTIDE SEQUENCE [LARGE SCALE GENOMIC DNA]</scope>
    <source>
        <strain evidence="1 2">GMNB39</strain>
    </source>
</reference>
<evidence type="ECO:0000313" key="1">
    <source>
        <dbReference type="EMBL" id="RUP48818.1"/>
    </source>
</evidence>
<keyword evidence="2" id="KW-1185">Reference proteome</keyword>
<dbReference type="EMBL" id="RBNI01002919">
    <property type="protein sequence ID" value="RUP48818.1"/>
    <property type="molecule type" value="Genomic_DNA"/>
</dbReference>
<organism evidence="1 2">
    <name type="scientific">Jimgerdemannia flammicorona</name>
    <dbReference type="NCBI Taxonomy" id="994334"/>
    <lineage>
        <taxon>Eukaryota</taxon>
        <taxon>Fungi</taxon>
        <taxon>Fungi incertae sedis</taxon>
        <taxon>Mucoromycota</taxon>
        <taxon>Mucoromycotina</taxon>
        <taxon>Endogonomycetes</taxon>
        <taxon>Endogonales</taxon>
        <taxon>Endogonaceae</taxon>
        <taxon>Jimgerdemannia</taxon>
    </lineage>
</organism>
<dbReference type="GO" id="GO:0000981">
    <property type="term" value="F:DNA-binding transcription factor activity, RNA polymerase II-specific"/>
    <property type="evidence" value="ECO:0007669"/>
    <property type="project" value="TreeGrafter"/>
</dbReference>
<dbReference type="Pfam" id="PF00010">
    <property type="entry name" value="HLH"/>
    <property type="match status" value="1"/>
</dbReference>
<dbReference type="GO" id="GO:0000978">
    <property type="term" value="F:RNA polymerase II cis-regulatory region sequence-specific DNA binding"/>
    <property type="evidence" value="ECO:0007669"/>
    <property type="project" value="TreeGrafter"/>
</dbReference>